<accession>A0A1I3XJ74</accession>
<evidence type="ECO:0000313" key="2">
    <source>
        <dbReference type="EMBL" id="SFL34815.1"/>
    </source>
</evidence>
<gene>
    <name evidence="1" type="ORF">SAMN05216302_1001301</name>
    <name evidence="2" type="ORF">SAMN05216302_106512</name>
</gene>
<dbReference type="EMBL" id="FOSP01000065">
    <property type="protein sequence ID" value="SFL34815.1"/>
    <property type="molecule type" value="Genomic_DNA"/>
</dbReference>
<dbReference type="EMBL" id="FOSP01000001">
    <property type="protein sequence ID" value="SFK19096.1"/>
    <property type="molecule type" value="Genomic_DNA"/>
</dbReference>
<evidence type="ECO:0000313" key="1">
    <source>
        <dbReference type="EMBL" id="SFK19096.1"/>
    </source>
</evidence>
<name>A0A1I3XJ74_9PROT</name>
<protein>
    <recommendedName>
        <fullName evidence="4">Alginate export</fullName>
    </recommendedName>
</protein>
<proteinExistence type="predicted"/>
<reference evidence="3" key="2">
    <citation type="submission" date="2016-10" db="EMBL/GenBank/DDBJ databases">
        <authorList>
            <person name="Varghese N."/>
            <person name="Submissions S."/>
        </authorList>
    </citation>
    <scope>NUCLEOTIDE SEQUENCE [LARGE SCALE GENOMIC DNA]</scope>
    <source>
        <strain evidence="3">Nm69</strain>
    </source>
</reference>
<keyword evidence="3" id="KW-1185">Reference proteome</keyword>
<sequence length="29" mass="3449">SKLFSGDYLETQRPGVASDLFYVQYNFRF</sequence>
<dbReference type="Proteomes" id="UP000199533">
    <property type="component" value="Unassembled WGS sequence"/>
</dbReference>
<dbReference type="AlphaFoldDB" id="A0A1I3XJ74"/>
<evidence type="ECO:0008006" key="4">
    <source>
        <dbReference type="Google" id="ProtNLM"/>
    </source>
</evidence>
<organism evidence="1 3">
    <name type="scientific">Nitrosomonas aestuarii</name>
    <dbReference type="NCBI Taxonomy" id="52441"/>
    <lineage>
        <taxon>Bacteria</taxon>
        <taxon>Pseudomonadati</taxon>
        <taxon>Pseudomonadota</taxon>
        <taxon>Betaproteobacteria</taxon>
        <taxon>Nitrosomonadales</taxon>
        <taxon>Nitrosomonadaceae</taxon>
        <taxon>Nitrosomonas</taxon>
    </lineage>
</organism>
<evidence type="ECO:0000313" key="3">
    <source>
        <dbReference type="Proteomes" id="UP000199533"/>
    </source>
</evidence>
<feature type="non-terminal residue" evidence="1">
    <location>
        <position position="1"/>
    </location>
</feature>
<reference evidence="1" key="1">
    <citation type="submission" date="2016-10" db="EMBL/GenBank/DDBJ databases">
        <authorList>
            <person name="de Groot N.N."/>
        </authorList>
    </citation>
    <scope>NUCLEOTIDE SEQUENCE [LARGE SCALE GENOMIC DNA]</scope>
    <source>
        <strain evidence="1">Nm69</strain>
    </source>
</reference>